<dbReference type="Gene3D" id="3.30.70.270">
    <property type="match status" value="1"/>
</dbReference>
<dbReference type="EMBL" id="CP011034">
    <property type="protein sequence ID" value="ALS33994.1"/>
    <property type="molecule type" value="Genomic_DNA"/>
</dbReference>
<dbReference type="NCBIfam" id="TIGR00254">
    <property type="entry name" value="GGDEF"/>
    <property type="match status" value="1"/>
</dbReference>
<dbReference type="SMART" id="SM00267">
    <property type="entry name" value="GGDEF"/>
    <property type="match status" value="1"/>
</dbReference>
<sequence length="334" mass="36977">MFKQLQEKHQLSILLILSIVSVFGITPFIIIRFIENNIVAALIDLAIVSGILTLVGYAHYTKKPRVISAVIALLVNISVIAIIITNGINSMLWIYPVVAVTFFLVKPIEALILTLSNVAIIASIPNLFDVIPLNSYFTTNLMLAACAFVYASFGNKQLALLAELNSTDPLTGALNRRALNDDTLAAISRAERYNSTYLLAFLDLDFFKKVNDDFGHAEGDRVLKQLVSITNSHIRESDKLYRFGGEEFVLIIPEIPPKEQVSFINKLRETIKNELKTPAGNSVTVSFGVAAWVPGTTVASWFKRADDAMYQAKEQGRDCAVFSKDSNFEISKPN</sequence>
<name>A0A0U2WKX3_9GAMM</name>
<accession>A0A0U2WKX3</accession>
<organism evidence="6">
    <name type="scientific">Pseudoalteromonas translucida KMM 520</name>
    <dbReference type="NCBI Taxonomy" id="1315283"/>
    <lineage>
        <taxon>Bacteria</taxon>
        <taxon>Pseudomonadati</taxon>
        <taxon>Pseudomonadota</taxon>
        <taxon>Gammaproteobacteria</taxon>
        <taxon>Alteromonadales</taxon>
        <taxon>Pseudoalteromonadaceae</taxon>
        <taxon>Pseudoalteromonas</taxon>
    </lineage>
</organism>
<dbReference type="RefSeq" id="WP_058374081.1">
    <property type="nucleotide sequence ID" value="NZ_CP011034.1"/>
</dbReference>
<dbReference type="CDD" id="cd01949">
    <property type="entry name" value="GGDEF"/>
    <property type="match status" value="1"/>
</dbReference>
<dbReference type="Pfam" id="PF00990">
    <property type="entry name" value="GGDEF"/>
    <property type="match status" value="1"/>
</dbReference>
<evidence type="ECO:0000313" key="7">
    <source>
        <dbReference type="Proteomes" id="UP000065261"/>
    </source>
</evidence>
<keyword evidence="4" id="KW-0812">Transmembrane</keyword>
<dbReference type="PANTHER" id="PTHR45138">
    <property type="entry name" value="REGULATORY COMPONENTS OF SENSORY TRANSDUCTION SYSTEM"/>
    <property type="match status" value="1"/>
</dbReference>
<dbReference type="EC" id="2.7.7.65" evidence="2"/>
<dbReference type="Proteomes" id="UP000065261">
    <property type="component" value="Chromosome I"/>
</dbReference>
<keyword evidence="4" id="KW-1133">Transmembrane helix</keyword>
<feature type="domain" description="GGDEF" evidence="5">
    <location>
        <begin position="195"/>
        <end position="325"/>
    </location>
</feature>
<evidence type="ECO:0000256" key="2">
    <source>
        <dbReference type="ARBA" id="ARBA00012528"/>
    </source>
</evidence>
<evidence type="ECO:0000259" key="5">
    <source>
        <dbReference type="PROSITE" id="PS50887"/>
    </source>
</evidence>
<feature type="transmembrane region" description="Helical" evidence="4">
    <location>
        <begin position="66"/>
        <end position="85"/>
    </location>
</feature>
<keyword evidence="4" id="KW-0472">Membrane</keyword>
<dbReference type="InterPro" id="IPR050469">
    <property type="entry name" value="Diguanylate_Cyclase"/>
</dbReference>
<evidence type="ECO:0000256" key="3">
    <source>
        <dbReference type="ARBA" id="ARBA00034247"/>
    </source>
</evidence>
<evidence type="ECO:0000256" key="4">
    <source>
        <dbReference type="SAM" id="Phobius"/>
    </source>
</evidence>
<proteinExistence type="predicted"/>
<feature type="transmembrane region" description="Helical" evidence="4">
    <location>
        <begin position="38"/>
        <end position="60"/>
    </location>
</feature>
<dbReference type="PATRIC" id="fig|1315283.4.peg.2581"/>
<comment type="catalytic activity">
    <reaction evidence="3">
        <text>2 GTP = 3',3'-c-di-GMP + 2 diphosphate</text>
        <dbReference type="Rhea" id="RHEA:24898"/>
        <dbReference type="ChEBI" id="CHEBI:33019"/>
        <dbReference type="ChEBI" id="CHEBI:37565"/>
        <dbReference type="ChEBI" id="CHEBI:58805"/>
        <dbReference type="EC" id="2.7.7.65"/>
    </reaction>
</comment>
<dbReference type="FunFam" id="3.30.70.270:FF:000001">
    <property type="entry name" value="Diguanylate cyclase domain protein"/>
    <property type="match status" value="1"/>
</dbReference>
<dbReference type="PANTHER" id="PTHR45138:SF9">
    <property type="entry name" value="DIGUANYLATE CYCLASE DGCM-RELATED"/>
    <property type="match status" value="1"/>
</dbReference>
<protein>
    <recommendedName>
        <fullName evidence="2">diguanylate cyclase</fullName>
        <ecNumber evidence="2">2.7.7.65</ecNumber>
    </recommendedName>
</protein>
<dbReference type="InterPro" id="IPR029787">
    <property type="entry name" value="Nucleotide_cyclase"/>
</dbReference>
<dbReference type="InterPro" id="IPR000160">
    <property type="entry name" value="GGDEF_dom"/>
</dbReference>
<dbReference type="AlphaFoldDB" id="A0A0U2WKX3"/>
<feature type="transmembrane region" description="Helical" evidence="4">
    <location>
        <begin position="92"/>
        <end position="115"/>
    </location>
</feature>
<evidence type="ECO:0000313" key="6">
    <source>
        <dbReference type="EMBL" id="ALS33994.1"/>
    </source>
</evidence>
<feature type="transmembrane region" description="Helical" evidence="4">
    <location>
        <begin position="135"/>
        <end position="153"/>
    </location>
</feature>
<dbReference type="KEGG" id="ptn:PTRA_a2958"/>
<dbReference type="InterPro" id="IPR043128">
    <property type="entry name" value="Rev_trsase/Diguanyl_cyclase"/>
</dbReference>
<evidence type="ECO:0000256" key="1">
    <source>
        <dbReference type="ARBA" id="ARBA00001946"/>
    </source>
</evidence>
<dbReference type="OrthoDB" id="9812260at2"/>
<reference evidence="6 7" key="1">
    <citation type="submission" date="2015-03" db="EMBL/GenBank/DDBJ databases">
        <authorList>
            <person name="Murphy D."/>
        </authorList>
    </citation>
    <scope>NUCLEOTIDE SEQUENCE [LARGE SCALE GENOMIC DNA]</scope>
    <source>
        <strain evidence="6 7">KMM 520</strain>
    </source>
</reference>
<dbReference type="PROSITE" id="PS50887">
    <property type="entry name" value="GGDEF"/>
    <property type="match status" value="1"/>
</dbReference>
<dbReference type="SUPFAM" id="SSF55073">
    <property type="entry name" value="Nucleotide cyclase"/>
    <property type="match status" value="1"/>
</dbReference>
<comment type="cofactor">
    <cofactor evidence="1">
        <name>Mg(2+)</name>
        <dbReference type="ChEBI" id="CHEBI:18420"/>
    </cofactor>
</comment>
<dbReference type="GO" id="GO:0052621">
    <property type="term" value="F:diguanylate cyclase activity"/>
    <property type="evidence" value="ECO:0007669"/>
    <property type="project" value="UniProtKB-EC"/>
</dbReference>
<gene>
    <name evidence="6" type="ORF">PTRA_a2958</name>
</gene>
<feature type="transmembrane region" description="Helical" evidence="4">
    <location>
        <begin position="12"/>
        <end position="31"/>
    </location>
</feature>